<organism evidence="7 8">
    <name type="scientific">Nephila pilipes</name>
    <name type="common">Giant wood spider</name>
    <name type="synonym">Nephila maculata</name>
    <dbReference type="NCBI Taxonomy" id="299642"/>
    <lineage>
        <taxon>Eukaryota</taxon>
        <taxon>Metazoa</taxon>
        <taxon>Ecdysozoa</taxon>
        <taxon>Arthropoda</taxon>
        <taxon>Chelicerata</taxon>
        <taxon>Arachnida</taxon>
        <taxon>Araneae</taxon>
        <taxon>Araneomorphae</taxon>
        <taxon>Entelegynae</taxon>
        <taxon>Araneoidea</taxon>
        <taxon>Nephilidae</taxon>
        <taxon>Nephila</taxon>
    </lineage>
</organism>
<evidence type="ECO:0000313" key="7">
    <source>
        <dbReference type="EMBL" id="GFT07154.1"/>
    </source>
</evidence>
<proteinExistence type="inferred from homology"/>
<dbReference type="AlphaFoldDB" id="A0A8X6ND54"/>
<feature type="transmembrane region" description="Helical" evidence="6">
    <location>
        <begin position="140"/>
        <end position="163"/>
    </location>
</feature>
<feature type="transmembrane region" description="Helical" evidence="6">
    <location>
        <begin position="109"/>
        <end position="133"/>
    </location>
</feature>
<dbReference type="PANTHER" id="PTHR16932:SF18">
    <property type="entry name" value="INTERFERON, ALPHA-INDUCIBLE PROTEIN 27-LIKE 2"/>
    <property type="match status" value="1"/>
</dbReference>
<dbReference type="InterPro" id="IPR038213">
    <property type="entry name" value="IFI6/IFI27-like_sf"/>
</dbReference>
<comment type="caution">
    <text evidence="7">The sequence shown here is derived from an EMBL/GenBank/DDBJ whole genome shotgun (WGS) entry which is preliminary data.</text>
</comment>
<sequence>MVCCFSGGSGVGTVFAHAQYATSLLRSLTQQRSSALNRKVFSLAVNHRAIYSPFAFKLEYWIDKMPFVETATLILGAKFVAGAVVGAVATMVAAPVVLLAVGFTPAGVAAGSIAAAVHNSIGVVSAGSVFAALQSAGAAGIGFLTNIGLVSAGSAVMAAITALF</sequence>
<keyword evidence="5 6" id="KW-0472">Membrane</keyword>
<dbReference type="PANTHER" id="PTHR16932">
    <property type="entry name" value="INTERFERON ALPHA-INDUCIBLE PROTEIN 27"/>
    <property type="match status" value="1"/>
</dbReference>
<dbReference type="OrthoDB" id="440424at2759"/>
<dbReference type="Pfam" id="PF06140">
    <property type="entry name" value="Ifi-6-16"/>
    <property type="match status" value="1"/>
</dbReference>
<gene>
    <name evidence="7" type="ORF">NPIL_178841</name>
</gene>
<evidence type="ECO:0000313" key="8">
    <source>
        <dbReference type="Proteomes" id="UP000887013"/>
    </source>
</evidence>
<feature type="transmembrane region" description="Helical" evidence="6">
    <location>
        <begin position="79"/>
        <end position="103"/>
    </location>
</feature>
<comment type="subcellular location">
    <subcellularLocation>
        <location evidence="1">Membrane</location>
        <topology evidence="1">Multi-pass membrane protein</topology>
    </subcellularLocation>
</comment>
<dbReference type="InterPro" id="IPR009311">
    <property type="entry name" value="IFI6/IFI27-like"/>
</dbReference>
<name>A0A8X6ND54_NEPPI</name>
<evidence type="ECO:0000256" key="2">
    <source>
        <dbReference type="ARBA" id="ARBA00007262"/>
    </source>
</evidence>
<comment type="similarity">
    <text evidence="2">Belongs to the IFI6/IFI27 family.</text>
</comment>
<dbReference type="Gene3D" id="6.10.110.10">
    <property type="match status" value="1"/>
</dbReference>
<evidence type="ECO:0000256" key="3">
    <source>
        <dbReference type="ARBA" id="ARBA00022692"/>
    </source>
</evidence>
<keyword evidence="3 6" id="KW-0812">Transmembrane</keyword>
<evidence type="ECO:0000256" key="1">
    <source>
        <dbReference type="ARBA" id="ARBA00004141"/>
    </source>
</evidence>
<reference evidence="7" key="1">
    <citation type="submission" date="2020-08" db="EMBL/GenBank/DDBJ databases">
        <title>Multicomponent nature underlies the extraordinary mechanical properties of spider dragline silk.</title>
        <authorList>
            <person name="Kono N."/>
            <person name="Nakamura H."/>
            <person name="Mori M."/>
            <person name="Yoshida Y."/>
            <person name="Ohtoshi R."/>
            <person name="Malay A.D."/>
            <person name="Moran D.A.P."/>
            <person name="Tomita M."/>
            <person name="Numata K."/>
            <person name="Arakawa K."/>
        </authorList>
    </citation>
    <scope>NUCLEOTIDE SEQUENCE</scope>
</reference>
<dbReference type="Proteomes" id="UP000887013">
    <property type="component" value="Unassembled WGS sequence"/>
</dbReference>
<dbReference type="GO" id="GO:0016020">
    <property type="term" value="C:membrane"/>
    <property type="evidence" value="ECO:0007669"/>
    <property type="project" value="UniProtKB-SubCell"/>
</dbReference>
<evidence type="ECO:0000256" key="4">
    <source>
        <dbReference type="ARBA" id="ARBA00022989"/>
    </source>
</evidence>
<keyword evidence="8" id="KW-1185">Reference proteome</keyword>
<evidence type="ECO:0000256" key="5">
    <source>
        <dbReference type="ARBA" id="ARBA00023136"/>
    </source>
</evidence>
<accession>A0A8X6ND54</accession>
<protein>
    <submittedName>
        <fullName evidence="7">Uncharacterized protein</fullName>
    </submittedName>
</protein>
<evidence type="ECO:0000256" key="6">
    <source>
        <dbReference type="SAM" id="Phobius"/>
    </source>
</evidence>
<keyword evidence="4 6" id="KW-1133">Transmembrane helix</keyword>
<dbReference type="EMBL" id="BMAW01056700">
    <property type="protein sequence ID" value="GFT07154.1"/>
    <property type="molecule type" value="Genomic_DNA"/>
</dbReference>